<keyword evidence="3" id="KW-1185">Reference proteome</keyword>
<dbReference type="EMBL" id="BSSD01000015">
    <property type="protein sequence ID" value="GLW95645.1"/>
    <property type="molecule type" value="Genomic_DNA"/>
</dbReference>
<evidence type="ECO:0000313" key="2">
    <source>
        <dbReference type="EMBL" id="GLW95645.1"/>
    </source>
</evidence>
<dbReference type="Gene3D" id="3.20.20.60">
    <property type="entry name" value="Phosphoenolpyruvate-binding domains"/>
    <property type="match status" value="1"/>
</dbReference>
<dbReference type="RefSeq" id="WP_285613381.1">
    <property type="nucleotide sequence ID" value="NZ_BSSD01000015.1"/>
</dbReference>
<dbReference type="InterPro" id="IPR050499">
    <property type="entry name" value="PEP-utilizing_PTS_enzyme"/>
</dbReference>
<dbReference type="PRINTS" id="PR01736">
    <property type="entry name" value="PHPHTRNFRASE"/>
</dbReference>
<comment type="caution">
    <text evidence="2">The sequence shown here is derived from an EMBL/GenBank/DDBJ whole genome shotgun (WGS) entry which is preliminary data.</text>
</comment>
<evidence type="ECO:0000313" key="3">
    <source>
        <dbReference type="Proteomes" id="UP001165042"/>
    </source>
</evidence>
<feature type="domain" description="PEP-utilising enzyme C-terminal" evidence="1">
    <location>
        <begin position="14"/>
        <end position="267"/>
    </location>
</feature>
<evidence type="ECO:0000259" key="1">
    <source>
        <dbReference type="Pfam" id="PF02896"/>
    </source>
</evidence>
<proteinExistence type="predicted"/>
<dbReference type="Proteomes" id="UP001165042">
    <property type="component" value="Unassembled WGS sequence"/>
</dbReference>
<organism evidence="2 3">
    <name type="scientific">Actinokineospora globicatena</name>
    <dbReference type="NCBI Taxonomy" id="103729"/>
    <lineage>
        <taxon>Bacteria</taxon>
        <taxon>Bacillati</taxon>
        <taxon>Actinomycetota</taxon>
        <taxon>Actinomycetes</taxon>
        <taxon>Pseudonocardiales</taxon>
        <taxon>Pseudonocardiaceae</taxon>
        <taxon>Actinokineospora</taxon>
    </lineage>
</organism>
<protein>
    <recommendedName>
        <fullName evidence="1">PEP-utilising enzyme C-terminal domain-containing protein</fullName>
    </recommendedName>
</protein>
<dbReference type="PANTHER" id="PTHR46244">
    <property type="entry name" value="PHOSPHOENOLPYRUVATE-PROTEIN PHOSPHOTRANSFERASE"/>
    <property type="match status" value="1"/>
</dbReference>
<dbReference type="InterPro" id="IPR040442">
    <property type="entry name" value="Pyrv_kinase-like_dom_sf"/>
</dbReference>
<dbReference type="SUPFAM" id="SSF51621">
    <property type="entry name" value="Phosphoenolpyruvate/pyruvate domain"/>
    <property type="match status" value="1"/>
</dbReference>
<dbReference type="Pfam" id="PF02896">
    <property type="entry name" value="PEP-utilizers_C"/>
    <property type="match status" value="1"/>
</dbReference>
<reference evidence="2" key="1">
    <citation type="submission" date="2023-02" db="EMBL/GenBank/DDBJ databases">
        <title>Actinokineospora globicatena NBRC 15670.</title>
        <authorList>
            <person name="Ichikawa N."/>
            <person name="Sato H."/>
            <person name="Tonouchi N."/>
        </authorList>
    </citation>
    <scope>NUCLEOTIDE SEQUENCE</scope>
    <source>
        <strain evidence="2">NBRC 15670</strain>
    </source>
</reference>
<dbReference type="InterPro" id="IPR000121">
    <property type="entry name" value="PEP_util_C"/>
</dbReference>
<accession>A0A9W6V9W8</accession>
<dbReference type="AlphaFoldDB" id="A0A9W6V9W8"/>
<dbReference type="PANTHER" id="PTHR46244:SF3">
    <property type="entry name" value="PHOSPHOENOLPYRUVATE-PROTEIN PHOSPHOTRANSFERASE"/>
    <property type="match status" value="1"/>
</dbReference>
<dbReference type="InterPro" id="IPR015813">
    <property type="entry name" value="Pyrv/PenolPyrv_kinase-like_dom"/>
</dbReference>
<sequence length="298" mass="30941">MRTRRGPELDVGPGRTADGHRVELLADLTGPDPVPGAEGVGLVRTEFLFVGRSRPPAVHEQQAAYREVLAPLVGRKVVVRTLDADTPIPYAGTGSALGVRGFRISRARPDLLRDQLEALARAAADTGAAPWVAAPMITTATEAAAFAAAVRDHGLTTAGAVVDVPAAALRAADIAAEVDFLTIGCDDLAQHTFAADRHRPDLADLTDPWQPALLDLIAGVAAIPKPVAICGEAAADPLLALVFTGMGVDTLVMPPVSLPAVRTILAAHTLSACRELAAAVRRATTPAEARAAARWLVS</sequence>
<dbReference type="GO" id="GO:0016772">
    <property type="term" value="F:transferase activity, transferring phosphorus-containing groups"/>
    <property type="evidence" value="ECO:0007669"/>
    <property type="project" value="InterPro"/>
</dbReference>
<gene>
    <name evidence="2" type="ORF">Aglo03_64610</name>
</gene>
<name>A0A9W6V9W8_9PSEU</name>